<evidence type="ECO:0000256" key="3">
    <source>
        <dbReference type="ARBA" id="ARBA00022448"/>
    </source>
</evidence>
<dbReference type="GO" id="GO:0016020">
    <property type="term" value="C:membrane"/>
    <property type="evidence" value="ECO:0007669"/>
    <property type="project" value="InterPro"/>
</dbReference>
<evidence type="ECO:0000256" key="1">
    <source>
        <dbReference type="ARBA" id="ARBA00004127"/>
    </source>
</evidence>
<evidence type="ECO:0000256" key="9">
    <source>
        <dbReference type="ARBA" id="ARBA00023303"/>
    </source>
</evidence>
<evidence type="ECO:0000256" key="5">
    <source>
        <dbReference type="ARBA" id="ARBA00022989"/>
    </source>
</evidence>
<dbReference type="InterPro" id="IPR018490">
    <property type="entry name" value="cNMP-bd_dom_sf"/>
</dbReference>
<dbReference type="PANTHER" id="PTHR45651:SF52">
    <property type="entry name" value="CYCLIC NUCLEOTIDE-GATED ION CHANNEL 5-RELATED"/>
    <property type="match status" value="1"/>
</dbReference>
<keyword evidence="7 10" id="KW-0472">Membrane</keyword>
<dbReference type="SMART" id="SM00100">
    <property type="entry name" value="cNMP"/>
    <property type="match status" value="1"/>
</dbReference>
<dbReference type="InterPro" id="IPR014710">
    <property type="entry name" value="RmlC-like_jellyroll"/>
</dbReference>
<feature type="transmembrane region" description="Helical" evidence="10">
    <location>
        <begin position="406"/>
        <end position="426"/>
    </location>
</feature>
<dbReference type="PRINTS" id="PR01463">
    <property type="entry name" value="EAGCHANLFMLY"/>
</dbReference>
<evidence type="ECO:0000259" key="11">
    <source>
        <dbReference type="PROSITE" id="PS50042"/>
    </source>
</evidence>
<keyword evidence="3" id="KW-0813">Transport</keyword>
<keyword evidence="4 10" id="KW-0812">Transmembrane</keyword>
<dbReference type="SUPFAM" id="SSF51206">
    <property type="entry name" value="cAMP-binding domain-like"/>
    <property type="match status" value="1"/>
</dbReference>
<feature type="transmembrane region" description="Helical" evidence="10">
    <location>
        <begin position="202"/>
        <end position="221"/>
    </location>
</feature>
<dbReference type="InterPro" id="IPR005821">
    <property type="entry name" value="Ion_trans_dom"/>
</dbReference>
<keyword evidence="6" id="KW-0406">Ion transport</keyword>
<protein>
    <submittedName>
        <fullName evidence="12">Putative cyclic nucleotide-gated ion channel 5</fullName>
    </submittedName>
</protein>
<name>A0A5B6ZAP2_DAVIN</name>
<dbReference type="Gene3D" id="1.10.287.70">
    <property type="match status" value="1"/>
</dbReference>
<dbReference type="Pfam" id="PF00520">
    <property type="entry name" value="Ion_trans"/>
    <property type="match status" value="1"/>
</dbReference>
<comment type="similarity">
    <text evidence="2">Belongs to the cyclic nucleotide-gated cation channel (TC 1.A.1.5) family.</text>
</comment>
<dbReference type="Gene3D" id="1.10.287.630">
    <property type="entry name" value="Helix hairpin bin"/>
    <property type="match status" value="1"/>
</dbReference>
<organism evidence="12">
    <name type="scientific">Davidia involucrata</name>
    <name type="common">Dove tree</name>
    <dbReference type="NCBI Taxonomy" id="16924"/>
    <lineage>
        <taxon>Eukaryota</taxon>
        <taxon>Viridiplantae</taxon>
        <taxon>Streptophyta</taxon>
        <taxon>Embryophyta</taxon>
        <taxon>Tracheophyta</taxon>
        <taxon>Spermatophyta</taxon>
        <taxon>Magnoliopsida</taxon>
        <taxon>eudicotyledons</taxon>
        <taxon>Gunneridae</taxon>
        <taxon>Pentapetalae</taxon>
        <taxon>asterids</taxon>
        <taxon>Cornales</taxon>
        <taxon>Nyssaceae</taxon>
        <taxon>Davidia</taxon>
    </lineage>
</organism>
<dbReference type="PANTHER" id="PTHR45651">
    <property type="entry name" value="CYCLIC NUCLEOTIDE-GATED ION CHANNEL 15-RELATED-RELATED"/>
    <property type="match status" value="1"/>
</dbReference>
<feature type="transmembrane region" description="Helical" evidence="10">
    <location>
        <begin position="113"/>
        <end position="133"/>
    </location>
</feature>
<dbReference type="InterPro" id="IPR003938">
    <property type="entry name" value="K_chnl_volt-dep_EAG/ELK/ERG"/>
</dbReference>
<evidence type="ECO:0000256" key="8">
    <source>
        <dbReference type="ARBA" id="ARBA00023286"/>
    </source>
</evidence>
<feature type="domain" description="Cyclic nucleotide-binding" evidence="11">
    <location>
        <begin position="509"/>
        <end position="593"/>
    </location>
</feature>
<feature type="transmembrane region" description="Helical" evidence="10">
    <location>
        <begin position="274"/>
        <end position="295"/>
    </location>
</feature>
<sequence length="737" mass="84028">MFDCGSKSYFMGNQRDKFVRLDDLDSRLSSPSSSVGMNKCGFGTEGLSRAGHAPNLPSKSFKRGVRKGSEGLKSIGRSLGFGVSRQVFPEDLKVSEKKIFDPQDKFLQLWNKLFVISCILAVSVDPLFFYLPVFNKSLNCLGIDRKLATTATTLRTIIDAFYLLHMALQFRTAYIAPSSRVFGRGELVIDPAQIAKRYLRSYFIIDFLAVLPLPQIVVWRFLQRSNGSDVLATKQALLYIILLQYIPRFARMLPLTSELKRTAGVFAETAWAGAVYYLLLYMLASHIVGAFWYILSVERNDTCWQKACKKVSDGKCNTNFLYCGNQYMEGYATWNSTSDSVLNSACSVDSDNPQFDFGIFEQALSSGVVASNKFLAKYCYCLWWGLQNLSTLGQGLQTSTYPGESIFSIALAIFGLILFALLIGNMQTYLQSLTIRLEEMRIKRRDSEQWMHHRLLPQDLRERVRRYDHYKWLETRGVDEENLVQNLPKDLRRDIKRHLCLALVKRVPLFENMDERLLDAICERLKPCLYTENTYIVREGDPVDEMLFIIRGRLESVTTDGGRSGFFNRSLLKEGDFCGEELLTWALDPKSGSNLPSSTRTVKALTEVEAFALFAEELKFVASQFRRLHSRQVQHTFRYYSQQWKTWAACFIQAAWRRYSKRKIMELRRKEEEAAERLAGASSNASGGSYSLGATLLASRFAANALRGVHRNRNLKSARELMKLQKPPEPDFTADAD</sequence>
<accession>A0A5B6ZAP2</accession>
<dbReference type="GO" id="GO:0005249">
    <property type="term" value="F:voltage-gated potassium channel activity"/>
    <property type="evidence" value="ECO:0007669"/>
    <property type="project" value="InterPro"/>
</dbReference>
<dbReference type="GO" id="GO:0012505">
    <property type="term" value="C:endomembrane system"/>
    <property type="evidence" value="ECO:0007669"/>
    <property type="project" value="UniProtKB-SubCell"/>
</dbReference>
<keyword evidence="9" id="KW-0407">Ion channel</keyword>
<dbReference type="AlphaFoldDB" id="A0A5B6ZAP2"/>
<dbReference type="FunFam" id="1.10.287.630:FF:000003">
    <property type="entry name" value="Cyclic nucleotide-gated ion channel 1"/>
    <property type="match status" value="1"/>
</dbReference>
<dbReference type="SUPFAM" id="SSF81324">
    <property type="entry name" value="Voltage-gated potassium channels"/>
    <property type="match status" value="1"/>
</dbReference>
<evidence type="ECO:0000256" key="7">
    <source>
        <dbReference type="ARBA" id="ARBA00023136"/>
    </source>
</evidence>
<dbReference type="PROSITE" id="PS50042">
    <property type="entry name" value="CNMP_BINDING_3"/>
    <property type="match status" value="1"/>
</dbReference>
<gene>
    <name evidence="12" type="ORF">Din_009947</name>
</gene>
<proteinExistence type="inferred from homology"/>
<dbReference type="EMBL" id="GHES01009947">
    <property type="protein sequence ID" value="MPA40506.1"/>
    <property type="molecule type" value="Transcribed_RNA"/>
</dbReference>
<dbReference type="CDD" id="cd23767">
    <property type="entry name" value="IQCD"/>
    <property type="match status" value="1"/>
</dbReference>
<evidence type="ECO:0000256" key="6">
    <source>
        <dbReference type="ARBA" id="ARBA00023065"/>
    </source>
</evidence>
<evidence type="ECO:0000313" key="12">
    <source>
        <dbReference type="EMBL" id="MPA40506.1"/>
    </source>
</evidence>
<keyword evidence="8" id="KW-1071">Ligand-gated ion channel</keyword>
<dbReference type="Gene3D" id="2.60.120.10">
    <property type="entry name" value="Jelly Rolls"/>
    <property type="match status" value="1"/>
</dbReference>
<comment type="subcellular location">
    <subcellularLocation>
        <location evidence="1">Endomembrane system</location>
        <topology evidence="1">Multi-pass membrane protein</topology>
    </subcellularLocation>
</comment>
<dbReference type="CDD" id="cd00038">
    <property type="entry name" value="CAP_ED"/>
    <property type="match status" value="1"/>
</dbReference>
<dbReference type="Pfam" id="PF00027">
    <property type="entry name" value="cNMP_binding"/>
    <property type="match status" value="1"/>
</dbReference>
<dbReference type="FunFam" id="2.60.120.10:FF:000024">
    <property type="entry name" value="Cyclic nucleotide-gated ion channel 1"/>
    <property type="match status" value="1"/>
</dbReference>
<dbReference type="PROSITE" id="PS50096">
    <property type="entry name" value="IQ"/>
    <property type="match status" value="1"/>
</dbReference>
<evidence type="ECO:0000256" key="4">
    <source>
        <dbReference type="ARBA" id="ARBA00022692"/>
    </source>
</evidence>
<keyword evidence="5 10" id="KW-1133">Transmembrane helix</keyword>
<evidence type="ECO:0000256" key="2">
    <source>
        <dbReference type="ARBA" id="ARBA00010486"/>
    </source>
</evidence>
<dbReference type="InterPro" id="IPR000595">
    <property type="entry name" value="cNMP-bd_dom"/>
</dbReference>
<evidence type="ECO:0000256" key="10">
    <source>
        <dbReference type="SAM" id="Phobius"/>
    </source>
</evidence>
<reference evidence="12" key="1">
    <citation type="submission" date="2019-08" db="EMBL/GenBank/DDBJ databases">
        <title>Reference gene set and small RNA set construction with multiple tissues from Davidia involucrata Baill.</title>
        <authorList>
            <person name="Yang H."/>
            <person name="Zhou C."/>
            <person name="Li G."/>
            <person name="Wang J."/>
            <person name="Gao P."/>
            <person name="Wang M."/>
            <person name="Wang R."/>
            <person name="Zhao Y."/>
        </authorList>
    </citation>
    <scope>NUCLEOTIDE SEQUENCE</scope>
    <source>
        <tissue evidence="12">Mixed with DoveR01_LX</tissue>
    </source>
</reference>